<evidence type="ECO:0000256" key="1">
    <source>
        <dbReference type="ARBA" id="ARBA00007665"/>
    </source>
</evidence>
<dbReference type="InterPro" id="IPR015796">
    <property type="entry name" value="Impact_YigZ-like"/>
</dbReference>
<dbReference type="InterPro" id="IPR023582">
    <property type="entry name" value="Impact"/>
</dbReference>
<feature type="domain" description="Impact N-terminal" evidence="2">
    <location>
        <begin position="21"/>
        <end position="125"/>
    </location>
</feature>
<dbReference type="Gene3D" id="3.30.230.30">
    <property type="entry name" value="Impact, N-terminal domain"/>
    <property type="match status" value="1"/>
</dbReference>
<dbReference type="SUPFAM" id="SSF54211">
    <property type="entry name" value="Ribosomal protein S5 domain 2-like"/>
    <property type="match status" value="1"/>
</dbReference>
<dbReference type="PANTHER" id="PTHR16301">
    <property type="entry name" value="IMPACT-RELATED"/>
    <property type="match status" value="1"/>
</dbReference>
<dbReference type="InterPro" id="IPR020569">
    <property type="entry name" value="UPF0029_Impact_CS"/>
</dbReference>
<reference evidence="4 5" key="1">
    <citation type="journal article" date="2019" name="Int. J. Syst. Evol. Microbiol.">
        <title>The Global Catalogue of Microorganisms (GCM) 10K type strain sequencing project: providing services to taxonomists for standard genome sequencing and annotation.</title>
        <authorList>
            <consortium name="The Broad Institute Genomics Platform"/>
            <consortium name="The Broad Institute Genome Sequencing Center for Infectious Disease"/>
            <person name="Wu L."/>
            <person name="Ma J."/>
        </authorList>
    </citation>
    <scope>NUCLEOTIDE SEQUENCE [LARGE SCALE GENOMIC DNA]</scope>
    <source>
        <strain evidence="4 5">JCM 14718</strain>
    </source>
</reference>
<dbReference type="Proteomes" id="UP001500618">
    <property type="component" value="Unassembled WGS sequence"/>
</dbReference>
<dbReference type="Pfam" id="PF09186">
    <property type="entry name" value="DUF1949"/>
    <property type="match status" value="1"/>
</dbReference>
<protein>
    <submittedName>
        <fullName evidence="4">YigZ family protein</fullName>
    </submittedName>
</protein>
<evidence type="ECO:0000259" key="2">
    <source>
        <dbReference type="Pfam" id="PF01205"/>
    </source>
</evidence>
<evidence type="ECO:0000313" key="5">
    <source>
        <dbReference type="Proteomes" id="UP001500618"/>
    </source>
</evidence>
<dbReference type="PANTHER" id="PTHR16301:SF20">
    <property type="entry name" value="IMPACT FAMILY MEMBER YIGZ"/>
    <property type="match status" value="1"/>
</dbReference>
<dbReference type="EMBL" id="BAAANY010000019">
    <property type="protein sequence ID" value="GAA1692758.1"/>
    <property type="molecule type" value="Genomic_DNA"/>
</dbReference>
<dbReference type="Pfam" id="PF01205">
    <property type="entry name" value="Impact_N"/>
    <property type="match status" value="1"/>
</dbReference>
<comment type="similarity">
    <text evidence="1">Belongs to the IMPACT family.</text>
</comment>
<dbReference type="InterPro" id="IPR036956">
    <property type="entry name" value="Impact_N_sf"/>
</dbReference>
<dbReference type="InterPro" id="IPR020568">
    <property type="entry name" value="Ribosomal_Su5_D2-typ_SF"/>
</dbReference>
<dbReference type="NCBIfam" id="TIGR00257">
    <property type="entry name" value="IMPACT_YIGZ"/>
    <property type="match status" value="1"/>
</dbReference>
<dbReference type="InterPro" id="IPR035647">
    <property type="entry name" value="EFG_III/V"/>
</dbReference>
<dbReference type="InterPro" id="IPR015269">
    <property type="entry name" value="UPF0029_Impact_C"/>
</dbReference>
<proteinExistence type="inferred from homology"/>
<dbReference type="PROSITE" id="PS00910">
    <property type="entry name" value="UPF0029"/>
    <property type="match status" value="1"/>
</dbReference>
<keyword evidence="5" id="KW-1185">Reference proteome</keyword>
<dbReference type="RefSeq" id="WP_344312683.1">
    <property type="nucleotide sequence ID" value="NZ_BAAANY010000019.1"/>
</dbReference>
<organism evidence="4 5">
    <name type="scientific">Fodinicola feengrottensis</name>
    <dbReference type="NCBI Taxonomy" id="435914"/>
    <lineage>
        <taxon>Bacteria</taxon>
        <taxon>Bacillati</taxon>
        <taxon>Actinomycetota</taxon>
        <taxon>Actinomycetes</taxon>
        <taxon>Mycobacteriales</taxon>
        <taxon>Fodinicola</taxon>
    </lineage>
</organism>
<sequence>MPPPQEIVTIAVAVDIETQARKSRFLCLLAPVESEAAAREVVAQRRRAHHGAGHHCSAFMLGPSGQLQRSSDDGEPAGTAGMPMLEVLRGRGLTDVVAVVTRYFGGVLLGTGGLIRAYGGAVSAAADTATIVRRRPVHTVVVTIDHQHAGRLENELRASPYTVDSVDYSAVVRLRILVSPNDLSTFSDWLAEHAAAAAMAVGDLSFVDVR</sequence>
<dbReference type="SUPFAM" id="SSF54980">
    <property type="entry name" value="EF-G C-terminal domain-like"/>
    <property type="match status" value="1"/>
</dbReference>
<gene>
    <name evidence="4" type="ORF">GCM10009765_47600</name>
</gene>
<name>A0ABN2HSH1_9ACTN</name>
<dbReference type="InterPro" id="IPR001498">
    <property type="entry name" value="Impact_N"/>
</dbReference>
<accession>A0ABN2HSH1</accession>
<feature type="domain" description="UPF0029" evidence="3">
    <location>
        <begin position="142"/>
        <end position="192"/>
    </location>
</feature>
<evidence type="ECO:0000259" key="3">
    <source>
        <dbReference type="Pfam" id="PF09186"/>
    </source>
</evidence>
<evidence type="ECO:0000313" key="4">
    <source>
        <dbReference type="EMBL" id="GAA1692758.1"/>
    </source>
</evidence>
<comment type="caution">
    <text evidence="4">The sequence shown here is derived from an EMBL/GenBank/DDBJ whole genome shotgun (WGS) entry which is preliminary data.</text>
</comment>